<dbReference type="AlphaFoldDB" id="A0A0A0K1G6"/>
<dbReference type="InterPro" id="IPR007118">
    <property type="entry name" value="Expan_Lol_pI"/>
</dbReference>
<dbReference type="SUPFAM" id="SSF50685">
    <property type="entry name" value="Barwin-like endoglucanases"/>
    <property type="match status" value="1"/>
</dbReference>
<dbReference type="PRINTS" id="PR01225">
    <property type="entry name" value="EXPANSNFAMLY"/>
</dbReference>
<dbReference type="Gramene" id="KGN43303">
    <property type="protein sequence ID" value="KGN43303"/>
    <property type="gene ID" value="Csa_7G019830"/>
</dbReference>
<feature type="chain" id="PRO_5001964796" description="Expansin-like EG45 domain-containing protein" evidence="1">
    <location>
        <begin position="19"/>
        <end position="222"/>
    </location>
</feature>
<accession>A0A0A0K1G6</accession>
<proteinExistence type="predicted"/>
<dbReference type="GO" id="GO:0005576">
    <property type="term" value="C:extracellular region"/>
    <property type="evidence" value="ECO:0007669"/>
    <property type="project" value="InterPro"/>
</dbReference>
<dbReference type="PROSITE" id="PS50843">
    <property type="entry name" value="EXPANSIN_CBD"/>
    <property type="match status" value="1"/>
</dbReference>
<evidence type="ECO:0000313" key="5">
    <source>
        <dbReference type="Proteomes" id="UP000029981"/>
    </source>
</evidence>
<dbReference type="EMBL" id="CM002928">
    <property type="protein sequence ID" value="KGN43303.1"/>
    <property type="molecule type" value="Genomic_DNA"/>
</dbReference>
<evidence type="ECO:0000313" key="4">
    <source>
        <dbReference type="EMBL" id="KGN43303.1"/>
    </source>
</evidence>
<dbReference type="PANTHER" id="PTHR31692">
    <property type="entry name" value="EXPANSIN-B3"/>
    <property type="match status" value="1"/>
</dbReference>
<evidence type="ECO:0000259" key="3">
    <source>
        <dbReference type="PROSITE" id="PS50843"/>
    </source>
</evidence>
<name>A0A0A0K1G6_CUCSA</name>
<dbReference type="InterPro" id="IPR009009">
    <property type="entry name" value="RlpA-like_DPBB"/>
</dbReference>
<organism evidence="4 5">
    <name type="scientific">Cucumis sativus</name>
    <name type="common">Cucumber</name>
    <dbReference type="NCBI Taxonomy" id="3659"/>
    <lineage>
        <taxon>Eukaryota</taxon>
        <taxon>Viridiplantae</taxon>
        <taxon>Streptophyta</taxon>
        <taxon>Embryophyta</taxon>
        <taxon>Tracheophyta</taxon>
        <taxon>Spermatophyta</taxon>
        <taxon>Magnoliopsida</taxon>
        <taxon>eudicotyledons</taxon>
        <taxon>Gunneridae</taxon>
        <taxon>Pentapetalae</taxon>
        <taxon>rosids</taxon>
        <taxon>fabids</taxon>
        <taxon>Cucurbitales</taxon>
        <taxon>Cucurbitaceae</taxon>
        <taxon>Benincaseae</taxon>
        <taxon>Cucumis</taxon>
    </lineage>
</organism>
<feature type="domain" description="Expansin-like EG45" evidence="2">
    <location>
        <begin position="40"/>
        <end position="137"/>
    </location>
</feature>
<reference evidence="4 5" key="4">
    <citation type="journal article" date="2011" name="BMC Genomics">
        <title>RNA-Seq improves annotation of protein-coding genes in the cucumber genome.</title>
        <authorList>
            <person name="Li Z."/>
            <person name="Zhang Z."/>
            <person name="Yan P."/>
            <person name="Huang S."/>
            <person name="Fei Z."/>
            <person name="Lin K."/>
        </authorList>
    </citation>
    <scope>NUCLEOTIDE SEQUENCE [LARGE SCALE GENOMIC DNA]</scope>
    <source>
        <strain evidence="5">cv. 9930</strain>
    </source>
</reference>
<dbReference type="PANTHER" id="PTHR31692:SF4">
    <property type="entry name" value="EXPANSIN-LIKE A1-RELATED"/>
    <property type="match status" value="1"/>
</dbReference>
<dbReference type="Proteomes" id="UP000029981">
    <property type="component" value="Chromosome 7"/>
</dbReference>
<dbReference type="InterPro" id="IPR007117">
    <property type="entry name" value="Expansin_CBD"/>
</dbReference>
<sequence>MAWFLSLFFFFLVSFTNACDRCIHRSKATHYYGDSPTSYGGACGYGDMALEFTNGYFSAAVPSLYKQGAGCGACFQVRCKDKRLCNTAGSKVVLTDQNYDSRADFVLSRKAFSAMALKGKGQELLNTGIVDVEYKRITRVGSYEWVSLRRNYGAVWDTSKVPKGALQMRMAFTSGYDGKWVWAEYVLPVDWKVGAIYDTGVQIYDIAKESCPTSQCGDKPWK</sequence>
<evidence type="ECO:0008006" key="6">
    <source>
        <dbReference type="Google" id="ProtNLM"/>
    </source>
</evidence>
<dbReference type="InterPro" id="IPR036749">
    <property type="entry name" value="Expansin_CBD_sf"/>
</dbReference>
<keyword evidence="1" id="KW-0732">Signal</keyword>
<dbReference type="OMA" id="IRCKNTT"/>
<dbReference type="PROSITE" id="PS50842">
    <property type="entry name" value="EXPANSIN_EG45"/>
    <property type="match status" value="1"/>
</dbReference>
<gene>
    <name evidence="4" type="ORF">Csa_7G019830</name>
</gene>
<feature type="domain" description="Expansin-like CBD" evidence="3">
    <location>
        <begin position="129"/>
        <end position="199"/>
    </location>
</feature>
<reference evidence="4 5" key="3">
    <citation type="journal article" date="2010" name="BMC Genomics">
        <title>Transcriptome sequencing and comparative analysis of cucumber flowers with different sex types.</title>
        <authorList>
            <person name="Guo S."/>
            <person name="Zheng Y."/>
            <person name="Joung J.G."/>
            <person name="Liu S."/>
            <person name="Zhang Z."/>
            <person name="Crasta O.R."/>
            <person name="Sobral B.W."/>
            <person name="Xu Y."/>
            <person name="Huang S."/>
            <person name="Fei Z."/>
        </authorList>
    </citation>
    <scope>NUCLEOTIDE SEQUENCE [LARGE SCALE GENOMIC DNA]</scope>
    <source>
        <strain evidence="5">cv. 9930</strain>
    </source>
</reference>
<dbReference type="GO" id="GO:0009653">
    <property type="term" value="P:anatomical structure morphogenesis"/>
    <property type="evidence" value="ECO:0007669"/>
    <property type="project" value="UniProtKB-ARBA"/>
</dbReference>
<evidence type="ECO:0000256" key="1">
    <source>
        <dbReference type="SAM" id="SignalP"/>
    </source>
</evidence>
<reference evidence="4 5" key="2">
    <citation type="journal article" date="2009" name="PLoS ONE">
        <title>An integrated genetic and cytogenetic map of the cucumber genome.</title>
        <authorList>
            <person name="Ren Y."/>
            <person name="Zhang Z."/>
            <person name="Liu J."/>
            <person name="Staub J.E."/>
            <person name="Han Y."/>
            <person name="Cheng Z."/>
            <person name="Li X."/>
            <person name="Lu J."/>
            <person name="Miao H."/>
            <person name="Kang H."/>
            <person name="Xie B."/>
            <person name="Gu X."/>
            <person name="Wang X."/>
            <person name="Du Y."/>
            <person name="Jin W."/>
            <person name="Huang S."/>
        </authorList>
    </citation>
    <scope>NUCLEOTIDE SEQUENCE [LARGE SCALE GENOMIC DNA]</scope>
    <source>
        <strain evidence="5">cv. 9930</strain>
    </source>
</reference>
<protein>
    <recommendedName>
        <fullName evidence="6">Expansin-like EG45 domain-containing protein</fullName>
    </recommendedName>
</protein>
<dbReference type="STRING" id="3659.A0A0A0K1G6"/>
<evidence type="ECO:0000259" key="2">
    <source>
        <dbReference type="PROSITE" id="PS50842"/>
    </source>
</evidence>
<dbReference type="InterPro" id="IPR007112">
    <property type="entry name" value="Expansin/allergen_DPBB_dom"/>
</dbReference>
<reference evidence="4 5" key="1">
    <citation type="journal article" date="2009" name="Nat. Genet.">
        <title>The genome of the cucumber, Cucumis sativus L.</title>
        <authorList>
            <person name="Huang S."/>
            <person name="Li R."/>
            <person name="Zhang Z."/>
            <person name="Li L."/>
            <person name="Gu X."/>
            <person name="Fan W."/>
            <person name="Lucas W.J."/>
            <person name="Wang X."/>
            <person name="Xie B."/>
            <person name="Ni P."/>
            <person name="Ren Y."/>
            <person name="Zhu H."/>
            <person name="Li J."/>
            <person name="Lin K."/>
            <person name="Jin W."/>
            <person name="Fei Z."/>
            <person name="Li G."/>
            <person name="Staub J."/>
            <person name="Kilian A."/>
            <person name="van der Vossen E.A."/>
            <person name="Wu Y."/>
            <person name="Guo J."/>
            <person name="He J."/>
            <person name="Jia Z."/>
            <person name="Ren Y."/>
            <person name="Tian G."/>
            <person name="Lu Y."/>
            <person name="Ruan J."/>
            <person name="Qian W."/>
            <person name="Wang M."/>
            <person name="Huang Q."/>
            <person name="Li B."/>
            <person name="Xuan Z."/>
            <person name="Cao J."/>
            <person name="Asan"/>
            <person name="Wu Z."/>
            <person name="Zhang J."/>
            <person name="Cai Q."/>
            <person name="Bai Y."/>
            <person name="Zhao B."/>
            <person name="Han Y."/>
            <person name="Li Y."/>
            <person name="Li X."/>
            <person name="Wang S."/>
            <person name="Shi Q."/>
            <person name="Liu S."/>
            <person name="Cho W.K."/>
            <person name="Kim J.Y."/>
            <person name="Xu Y."/>
            <person name="Heller-Uszynska K."/>
            <person name="Miao H."/>
            <person name="Cheng Z."/>
            <person name="Zhang S."/>
            <person name="Wu J."/>
            <person name="Yang Y."/>
            <person name="Kang H."/>
            <person name="Li M."/>
            <person name="Liang H."/>
            <person name="Ren X."/>
            <person name="Shi Z."/>
            <person name="Wen M."/>
            <person name="Jian M."/>
            <person name="Yang H."/>
            <person name="Zhang G."/>
            <person name="Yang Z."/>
            <person name="Chen R."/>
            <person name="Liu S."/>
            <person name="Li J."/>
            <person name="Ma L."/>
            <person name="Liu H."/>
            <person name="Zhou Y."/>
            <person name="Zhao J."/>
            <person name="Fang X."/>
            <person name="Li G."/>
            <person name="Fang L."/>
            <person name="Li Y."/>
            <person name="Liu D."/>
            <person name="Zheng H."/>
            <person name="Zhang Y."/>
            <person name="Qin N."/>
            <person name="Li Z."/>
            <person name="Yang G."/>
            <person name="Yang S."/>
            <person name="Bolund L."/>
            <person name="Kristiansen K."/>
            <person name="Zheng H."/>
            <person name="Li S."/>
            <person name="Zhang X."/>
            <person name="Yang H."/>
            <person name="Wang J."/>
            <person name="Sun R."/>
            <person name="Zhang B."/>
            <person name="Jiang S."/>
            <person name="Wang J."/>
            <person name="Du Y."/>
            <person name="Li S."/>
        </authorList>
    </citation>
    <scope>NUCLEOTIDE SEQUENCE [LARGE SCALE GENOMIC DNA]</scope>
    <source>
        <strain evidence="5">cv. 9930</strain>
    </source>
</reference>
<dbReference type="Gene3D" id="2.40.40.10">
    <property type="entry name" value="RlpA-like domain"/>
    <property type="match status" value="1"/>
</dbReference>
<feature type="signal peptide" evidence="1">
    <location>
        <begin position="1"/>
        <end position="18"/>
    </location>
</feature>
<dbReference type="SUPFAM" id="SSF49590">
    <property type="entry name" value="PHL pollen allergen"/>
    <property type="match status" value="1"/>
</dbReference>
<dbReference type="Pfam" id="PF03330">
    <property type="entry name" value="DPBB_1"/>
    <property type="match status" value="1"/>
</dbReference>
<dbReference type="InterPro" id="IPR036908">
    <property type="entry name" value="RlpA-like_sf"/>
</dbReference>
<keyword evidence="5" id="KW-1185">Reference proteome</keyword>